<organism evidence="2 3">
    <name type="scientific">Paramuricea clavata</name>
    <name type="common">Red gorgonian</name>
    <name type="synonym">Violescent sea-whip</name>
    <dbReference type="NCBI Taxonomy" id="317549"/>
    <lineage>
        <taxon>Eukaryota</taxon>
        <taxon>Metazoa</taxon>
        <taxon>Cnidaria</taxon>
        <taxon>Anthozoa</taxon>
        <taxon>Octocorallia</taxon>
        <taxon>Malacalcyonacea</taxon>
        <taxon>Plexauridae</taxon>
        <taxon>Paramuricea</taxon>
    </lineage>
</organism>
<evidence type="ECO:0000256" key="1">
    <source>
        <dbReference type="SAM" id="MobiDB-lite"/>
    </source>
</evidence>
<comment type="caution">
    <text evidence="2">The sequence shown here is derived from an EMBL/GenBank/DDBJ whole genome shotgun (WGS) entry which is preliminary data.</text>
</comment>
<feature type="region of interest" description="Disordered" evidence="1">
    <location>
        <begin position="1"/>
        <end position="173"/>
    </location>
</feature>
<dbReference type="AlphaFoldDB" id="A0A6S7K800"/>
<reference evidence="2" key="1">
    <citation type="submission" date="2020-04" db="EMBL/GenBank/DDBJ databases">
        <authorList>
            <person name="Alioto T."/>
            <person name="Alioto T."/>
            <person name="Gomez Garrido J."/>
        </authorList>
    </citation>
    <scope>NUCLEOTIDE SEQUENCE</scope>
    <source>
        <strain evidence="2">A484AB</strain>
    </source>
</reference>
<feature type="compositionally biased region" description="Polar residues" evidence="1">
    <location>
        <begin position="375"/>
        <end position="384"/>
    </location>
</feature>
<feature type="compositionally biased region" description="Acidic residues" evidence="1">
    <location>
        <begin position="15"/>
        <end position="34"/>
    </location>
</feature>
<name>A0A6S7K800_PARCT</name>
<feature type="region of interest" description="Disordered" evidence="1">
    <location>
        <begin position="332"/>
        <end position="393"/>
    </location>
</feature>
<proteinExistence type="predicted"/>
<feature type="compositionally biased region" description="Basic and acidic residues" evidence="1">
    <location>
        <begin position="42"/>
        <end position="57"/>
    </location>
</feature>
<feature type="compositionally biased region" description="Polar residues" evidence="1">
    <location>
        <begin position="68"/>
        <end position="80"/>
    </location>
</feature>
<dbReference type="EMBL" id="CACRXK020028835">
    <property type="protein sequence ID" value="CAB4041736.1"/>
    <property type="molecule type" value="Genomic_DNA"/>
</dbReference>
<evidence type="ECO:0000313" key="2">
    <source>
        <dbReference type="EMBL" id="CAB4041736.1"/>
    </source>
</evidence>
<feature type="compositionally biased region" description="Basic and acidic residues" evidence="1">
    <location>
        <begin position="82"/>
        <end position="95"/>
    </location>
</feature>
<keyword evidence="3" id="KW-1185">Reference proteome</keyword>
<dbReference type="Proteomes" id="UP001152795">
    <property type="component" value="Unassembled WGS sequence"/>
</dbReference>
<sequence length="393" mass="45206">MAEGEKSLVFLDNEKDLEEGEIDDLEEGEIDEGFEGISEYRFSAREEKSSSENDLLTRQHKQPKSECLANTNQRNSFRNTKYSRDRDERRTETHSSRSYVKAGRNRAGFKQNFAGKKQDESLRGDTKYRTRDTTASWRNEDLDSYSSNFDDNYPHRTPRQPAPREVPSDLNKDIDELNDDDADFKRLLEQYKHIQEQLDGLEFRPKYRSLVDDVIDDSFVDVPLDDVGNSEKPQDNLDAEIRKLELDFNQTNSIDTEISSGDPVQLDYMKYLQSIPTISQSIPTTYVNDENNYNTYGQEQPFFGIFEPFQIKPVQKKVRSLSELNQIDMASRGLVGDRDGQAKVANGRSKPKGKNKASRRPNKSIRRRMKRKAASNDQSGSKLLTSDAHKNNG</sequence>
<accession>A0A6S7K800</accession>
<evidence type="ECO:0000313" key="3">
    <source>
        <dbReference type="Proteomes" id="UP001152795"/>
    </source>
</evidence>
<protein>
    <submittedName>
        <fullName evidence="2">Uncharacterized protein</fullName>
    </submittedName>
</protein>
<feature type="compositionally biased region" description="Basic and acidic residues" evidence="1">
    <location>
        <begin position="116"/>
        <end position="132"/>
    </location>
</feature>
<feature type="compositionally biased region" description="Basic residues" evidence="1">
    <location>
        <begin position="349"/>
        <end position="373"/>
    </location>
</feature>
<gene>
    <name evidence="2" type="ORF">PACLA_8A063277</name>
</gene>